<evidence type="ECO:0000313" key="2">
    <source>
        <dbReference type="Proteomes" id="UP000828390"/>
    </source>
</evidence>
<dbReference type="AlphaFoldDB" id="A0A9D4FB52"/>
<accession>A0A9D4FB52</accession>
<sequence>MRNLGVTKQKGMDKKLPPPPDIMSADDAAFHVPPPSYEEVMGVYQTSMKQAVQYLPRLAYIDLMPRCLKPGHIAEKIQPKFDNFSAIITGANRWLADHPEVAVWKCESIECPLSADAGGGLHYDLNGMIRHDSTFGFCCYIKGVRLWLTSAQPGSTPQQLGLRNIQPAKAVIELPTRYRQGKITIEGVVSPMMTNAFETLEGLEATVNKLNDTLKKDPISGTILTIETDTVKAFEGFKNDLDPESTCWCENKDKHRRLTQVIRIFYVRGPSSNEQIGIRDFCPEVTQQPDASKPGKFEPFDNPVDRMAQWISTQQGPRVVNIQQFDATVSRRFNELNISADSTDELVSTFSDRRLAKNLRVFYVTSSVNMASSRLNVSSRVFLPARLGPKQFETMTQTMERVDYWLKVTGAPVFSVETLKLLFSESNANGAEVASGDYTVRAMQGKQWLSAIRVYFATTYTEPDPASLPPLPGYNGSTSSGSCVIV</sequence>
<keyword evidence="2" id="KW-1185">Reference proteome</keyword>
<reference evidence="1" key="2">
    <citation type="submission" date="2020-11" db="EMBL/GenBank/DDBJ databases">
        <authorList>
            <person name="McCartney M.A."/>
            <person name="Auch B."/>
            <person name="Kono T."/>
            <person name="Mallez S."/>
            <person name="Becker A."/>
            <person name="Gohl D.M."/>
            <person name="Silverstein K.A.T."/>
            <person name="Koren S."/>
            <person name="Bechman K.B."/>
            <person name="Herman A."/>
            <person name="Abrahante J.E."/>
            <person name="Garbe J."/>
        </authorList>
    </citation>
    <scope>NUCLEOTIDE SEQUENCE</scope>
    <source>
        <strain evidence="1">Duluth1</strain>
        <tissue evidence="1">Whole animal</tissue>
    </source>
</reference>
<protein>
    <submittedName>
        <fullName evidence="1">Uncharacterized protein</fullName>
    </submittedName>
</protein>
<dbReference type="Proteomes" id="UP000828390">
    <property type="component" value="Unassembled WGS sequence"/>
</dbReference>
<name>A0A9D4FB52_DREPO</name>
<reference evidence="1" key="1">
    <citation type="journal article" date="2019" name="bioRxiv">
        <title>The Genome of the Zebra Mussel, Dreissena polymorpha: A Resource for Invasive Species Research.</title>
        <authorList>
            <person name="McCartney M.A."/>
            <person name="Auch B."/>
            <person name="Kono T."/>
            <person name="Mallez S."/>
            <person name="Zhang Y."/>
            <person name="Obille A."/>
            <person name="Becker A."/>
            <person name="Abrahante J.E."/>
            <person name="Garbe J."/>
            <person name="Badalamenti J.P."/>
            <person name="Herman A."/>
            <person name="Mangelson H."/>
            <person name="Liachko I."/>
            <person name="Sullivan S."/>
            <person name="Sone E.D."/>
            <person name="Koren S."/>
            <person name="Silverstein K.A.T."/>
            <person name="Beckman K.B."/>
            <person name="Gohl D.M."/>
        </authorList>
    </citation>
    <scope>NUCLEOTIDE SEQUENCE</scope>
    <source>
        <strain evidence="1">Duluth1</strain>
        <tissue evidence="1">Whole animal</tissue>
    </source>
</reference>
<evidence type="ECO:0000313" key="1">
    <source>
        <dbReference type="EMBL" id="KAH3795759.1"/>
    </source>
</evidence>
<dbReference type="EMBL" id="JAIWYP010000007">
    <property type="protein sequence ID" value="KAH3795759.1"/>
    <property type="molecule type" value="Genomic_DNA"/>
</dbReference>
<proteinExistence type="predicted"/>
<organism evidence="1 2">
    <name type="scientific">Dreissena polymorpha</name>
    <name type="common">Zebra mussel</name>
    <name type="synonym">Mytilus polymorpha</name>
    <dbReference type="NCBI Taxonomy" id="45954"/>
    <lineage>
        <taxon>Eukaryota</taxon>
        <taxon>Metazoa</taxon>
        <taxon>Spiralia</taxon>
        <taxon>Lophotrochozoa</taxon>
        <taxon>Mollusca</taxon>
        <taxon>Bivalvia</taxon>
        <taxon>Autobranchia</taxon>
        <taxon>Heteroconchia</taxon>
        <taxon>Euheterodonta</taxon>
        <taxon>Imparidentia</taxon>
        <taxon>Neoheterodontei</taxon>
        <taxon>Myida</taxon>
        <taxon>Dreissenoidea</taxon>
        <taxon>Dreissenidae</taxon>
        <taxon>Dreissena</taxon>
    </lineage>
</organism>
<gene>
    <name evidence="1" type="ORF">DPMN_149318</name>
</gene>
<comment type="caution">
    <text evidence="1">The sequence shown here is derived from an EMBL/GenBank/DDBJ whole genome shotgun (WGS) entry which is preliminary data.</text>
</comment>